<sequence length="58" mass="6509">MNTLYDSLEQDDDVLDAVEENLITVNLPNRPPVSLAGHYHDGAEARFDVSRHGIYHGM</sequence>
<name>A0ABU5LFH1_9GAMM</name>
<protein>
    <submittedName>
        <fullName evidence="1">Uncharacterized protein</fullName>
    </submittedName>
</protein>
<keyword evidence="2" id="KW-1185">Reference proteome</keyword>
<proteinExistence type="predicted"/>
<evidence type="ECO:0000313" key="1">
    <source>
        <dbReference type="EMBL" id="MDZ7278686.1"/>
    </source>
</evidence>
<comment type="caution">
    <text evidence="1">The sequence shown here is derived from an EMBL/GenBank/DDBJ whole genome shotgun (WGS) entry which is preliminary data.</text>
</comment>
<organism evidence="1 2">
    <name type="scientific">Pantoea eucrina</name>
    <dbReference type="NCBI Taxonomy" id="472693"/>
    <lineage>
        <taxon>Bacteria</taxon>
        <taxon>Pseudomonadati</taxon>
        <taxon>Pseudomonadota</taxon>
        <taxon>Gammaproteobacteria</taxon>
        <taxon>Enterobacterales</taxon>
        <taxon>Erwiniaceae</taxon>
        <taxon>Pantoea</taxon>
    </lineage>
</organism>
<reference evidence="2" key="1">
    <citation type="submission" date="2023-07" db="EMBL/GenBank/DDBJ databases">
        <title>Structural and functional analysis of rice phyllospheric bacteria for their antimicrobial properties and defense elicitation against blast disease.</title>
        <authorList>
            <person name="Sahu K.P."/>
            <person name="Asharani P."/>
            <person name="Kumar M."/>
            <person name="Reddy B."/>
            <person name="Kumar A."/>
        </authorList>
    </citation>
    <scope>NUCLEOTIDE SEQUENCE [LARGE SCALE GENOMIC DNA]</scope>
    <source>
        <strain evidence="2">OsEp_Plm_30P10</strain>
    </source>
</reference>
<dbReference type="EMBL" id="JAOBTT010000001">
    <property type="protein sequence ID" value="MDZ7278686.1"/>
    <property type="molecule type" value="Genomic_DNA"/>
</dbReference>
<gene>
    <name evidence="1" type="ORF">N4G40_10430</name>
</gene>
<accession>A0ABU5LFH1</accession>
<dbReference type="RefSeq" id="WP_322542632.1">
    <property type="nucleotide sequence ID" value="NZ_JAOBTT010000001.1"/>
</dbReference>
<evidence type="ECO:0000313" key="2">
    <source>
        <dbReference type="Proteomes" id="UP001288620"/>
    </source>
</evidence>
<dbReference type="Proteomes" id="UP001288620">
    <property type="component" value="Unassembled WGS sequence"/>
</dbReference>